<evidence type="ECO:0000256" key="2">
    <source>
        <dbReference type="ARBA" id="ARBA00022840"/>
    </source>
</evidence>
<dbReference type="Gene3D" id="3.40.50.300">
    <property type="entry name" value="P-loop containing nucleotide triphosphate hydrolases"/>
    <property type="match status" value="1"/>
</dbReference>
<dbReference type="PIRSF" id="PIRSF003092">
    <property type="entry name" value="MinD"/>
    <property type="match status" value="1"/>
</dbReference>
<reference evidence="4 7" key="2">
    <citation type="submission" date="2019-04" db="EMBL/GenBank/DDBJ databases">
        <title>Isolation and culture of sulfate reducing bacteria from the cold seep of the South China Sea.</title>
        <authorList>
            <person name="Sun C."/>
            <person name="Liu R."/>
        </authorList>
    </citation>
    <scope>NUCLEOTIDE SEQUENCE [LARGE SCALE GENOMIC DNA]</scope>
    <source>
        <strain evidence="4 7">CS1</strain>
    </source>
</reference>
<protein>
    <submittedName>
        <fullName evidence="5">MinD/ParA family protein</fullName>
    </submittedName>
</protein>
<dbReference type="RefSeq" id="WP_144307347.1">
    <property type="nucleotide sequence ID" value="NZ_CP039543.1"/>
</dbReference>
<dbReference type="PANTHER" id="PTHR43384:SF4">
    <property type="entry name" value="CELLULOSE BIOSYNTHESIS PROTEIN BCSQ-RELATED"/>
    <property type="match status" value="1"/>
</dbReference>
<dbReference type="Pfam" id="PF01656">
    <property type="entry name" value="CbiA"/>
    <property type="match status" value="1"/>
</dbReference>
<evidence type="ECO:0000313" key="7">
    <source>
        <dbReference type="Proteomes" id="UP000503251"/>
    </source>
</evidence>
<dbReference type="Proteomes" id="UP000434052">
    <property type="component" value="Unassembled WGS sequence"/>
</dbReference>
<dbReference type="CDD" id="cd02038">
    <property type="entry name" value="FlhG-like"/>
    <property type="match status" value="1"/>
</dbReference>
<gene>
    <name evidence="5" type="ORF">DQK91_20840</name>
    <name evidence="4" type="ORF">E8L03_03480</name>
</gene>
<dbReference type="EMBL" id="CP039543">
    <property type="protein sequence ID" value="QJT08041.1"/>
    <property type="molecule type" value="Genomic_DNA"/>
</dbReference>
<dbReference type="GO" id="GO:0051782">
    <property type="term" value="P:negative regulation of cell division"/>
    <property type="evidence" value="ECO:0007669"/>
    <property type="project" value="TreeGrafter"/>
</dbReference>
<evidence type="ECO:0000313" key="5">
    <source>
        <dbReference type="EMBL" id="TVM30440.1"/>
    </source>
</evidence>
<dbReference type="Proteomes" id="UP000503251">
    <property type="component" value="Chromosome"/>
</dbReference>
<keyword evidence="7" id="KW-1185">Reference proteome</keyword>
<dbReference type="AlphaFoldDB" id="A0A6P1ZDY4"/>
<dbReference type="GO" id="GO:0005524">
    <property type="term" value="F:ATP binding"/>
    <property type="evidence" value="ECO:0007669"/>
    <property type="project" value="UniProtKB-KW"/>
</dbReference>
<dbReference type="GO" id="GO:0016887">
    <property type="term" value="F:ATP hydrolysis activity"/>
    <property type="evidence" value="ECO:0007669"/>
    <property type="project" value="TreeGrafter"/>
</dbReference>
<feature type="domain" description="CobQ/CobB/MinD/ParA nucleotide binding" evidence="3">
    <location>
        <begin position="9"/>
        <end position="227"/>
    </location>
</feature>
<evidence type="ECO:0000259" key="3">
    <source>
        <dbReference type="Pfam" id="PF01656"/>
    </source>
</evidence>
<organism evidence="5 6">
    <name type="scientific">Oceanidesulfovibrio marinus</name>
    <dbReference type="NCBI Taxonomy" id="370038"/>
    <lineage>
        <taxon>Bacteria</taxon>
        <taxon>Pseudomonadati</taxon>
        <taxon>Thermodesulfobacteriota</taxon>
        <taxon>Desulfovibrionia</taxon>
        <taxon>Desulfovibrionales</taxon>
        <taxon>Desulfovibrionaceae</taxon>
        <taxon>Oceanidesulfovibrio</taxon>
    </lineage>
</organism>
<dbReference type="SUPFAM" id="SSF52540">
    <property type="entry name" value="P-loop containing nucleoside triphosphate hydrolases"/>
    <property type="match status" value="1"/>
</dbReference>
<keyword evidence="1" id="KW-0547">Nucleotide-binding</keyword>
<evidence type="ECO:0000256" key="1">
    <source>
        <dbReference type="ARBA" id="ARBA00022741"/>
    </source>
</evidence>
<dbReference type="InterPro" id="IPR033875">
    <property type="entry name" value="FlhG"/>
</dbReference>
<dbReference type="PANTHER" id="PTHR43384">
    <property type="entry name" value="SEPTUM SITE-DETERMINING PROTEIN MIND HOMOLOG, CHLOROPLASTIC-RELATED"/>
    <property type="match status" value="1"/>
</dbReference>
<proteinExistence type="predicted"/>
<accession>A0A6P1ZDY4</accession>
<evidence type="ECO:0000313" key="6">
    <source>
        <dbReference type="Proteomes" id="UP000434052"/>
    </source>
</evidence>
<name>A0A6P1ZDY4_9BACT</name>
<reference evidence="5 6" key="1">
    <citation type="submission" date="2018-06" db="EMBL/GenBank/DDBJ databases">
        <title>Complete genome of Desulfovibrio marinus P48SEP.</title>
        <authorList>
            <person name="Crispim J.S."/>
            <person name="Vidigal P.M.P."/>
            <person name="Silva L.C.F."/>
            <person name="Araujo L.C."/>
            <person name="Laguardia C.N."/>
            <person name="Dias R.S."/>
            <person name="Sousa M.P."/>
            <person name="Paula S.O."/>
            <person name="Silva C."/>
        </authorList>
    </citation>
    <scope>NUCLEOTIDE SEQUENCE [LARGE SCALE GENOMIC DNA]</scope>
    <source>
        <strain evidence="5 6">P48SEP</strain>
    </source>
</reference>
<dbReference type="EMBL" id="QMIF01000023">
    <property type="protein sequence ID" value="TVM30440.1"/>
    <property type="molecule type" value="Genomic_DNA"/>
</dbReference>
<dbReference type="InterPro" id="IPR025501">
    <property type="entry name" value="MinD_FleN"/>
</dbReference>
<dbReference type="GO" id="GO:0005829">
    <property type="term" value="C:cytosol"/>
    <property type="evidence" value="ECO:0007669"/>
    <property type="project" value="TreeGrafter"/>
</dbReference>
<keyword evidence="2" id="KW-0067">ATP-binding</keyword>
<dbReference type="InterPro" id="IPR027417">
    <property type="entry name" value="P-loop_NTPase"/>
</dbReference>
<dbReference type="OrthoDB" id="9773088at2"/>
<dbReference type="GO" id="GO:0009898">
    <property type="term" value="C:cytoplasmic side of plasma membrane"/>
    <property type="evidence" value="ECO:0007669"/>
    <property type="project" value="TreeGrafter"/>
</dbReference>
<sequence>MNKNATFSISVLSGKGGVGKTNVALNLAYCLFKGHHDLLLMDCDIGLANLDVLLGITPERNIQDLLDSDISPEDVTVPLAETKGFDFLPAASGVPELLELDEEMQATLFERLTPLFSRYHFLFMDLGAGITSTILSFATMSKLRLVVVTPEPTSLTDSYAMIKVLATQHNVKDFHIVVNQVESKRDEQETFGRLNAACERFLGFPVSLLGSIQYDKAISESVRRQVPLMKHAPNSPAAKDIFQLALKLAKLREERHAALVKETVLNLPSGWDFGS</sequence>
<evidence type="ECO:0000313" key="4">
    <source>
        <dbReference type="EMBL" id="QJT08041.1"/>
    </source>
</evidence>
<dbReference type="InterPro" id="IPR002586">
    <property type="entry name" value="CobQ/CobB/MinD/ParA_Nub-bd_dom"/>
</dbReference>
<dbReference type="InterPro" id="IPR050625">
    <property type="entry name" value="ParA/MinD_ATPase"/>
</dbReference>